<keyword evidence="2" id="KW-0238">DNA-binding</keyword>
<dbReference type="PANTHER" id="PTHR31314">
    <property type="entry name" value="MYB FAMILY TRANSCRIPTION FACTOR PHL7-LIKE"/>
    <property type="match status" value="1"/>
</dbReference>
<dbReference type="AlphaFoldDB" id="A0A835VC69"/>
<comment type="caution">
    <text evidence="7">The sequence shown here is derived from an EMBL/GenBank/DDBJ whole genome shotgun (WGS) entry which is preliminary data.</text>
</comment>
<keyword evidence="4" id="KW-0539">Nucleus</keyword>
<dbReference type="InterPro" id="IPR017930">
    <property type="entry name" value="Myb_dom"/>
</dbReference>
<feature type="domain" description="HTH myb-type" evidence="6">
    <location>
        <begin position="15"/>
        <end position="75"/>
    </location>
</feature>
<evidence type="ECO:0000256" key="1">
    <source>
        <dbReference type="ARBA" id="ARBA00023015"/>
    </source>
</evidence>
<dbReference type="InterPro" id="IPR009057">
    <property type="entry name" value="Homeodomain-like_sf"/>
</dbReference>
<dbReference type="Gene3D" id="1.10.10.60">
    <property type="entry name" value="Homeodomain-like"/>
    <property type="match status" value="1"/>
</dbReference>
<evidence type="ECO:0000256" key="5">
    <source>
        <dbReference type="SAM" id="MobiDB-lite"/>
    </source>
</evidence>
<dbReference type="PANTHER" id="PTHR31314:SF155">
    <property type="entry name" value="GLYCOSYLTRANSFERASE"/>
    <property type="match status" value="1"/>
</dbReference>
<evidence type="ECO:0000256" key="3">
    <source>
        <dbReference type="ARBA" id="ARBA00023163"/>
    </source>
</evidence>
<evidence type="ECO:0000256" key="4">
    <source>
        <dbReference type="ARBA" id="ARBA00023242"/>
    </source>
</evidence>
<dbReference type="Proteomes" id="UP000639772">
    <property type="component" value="Unassembled WGS sequence"/>
</dbReference>
<accession>A0A835VC69</accession>
<name>A0A835VC69_VANPL</name>
<dbReference type="InterPro" id="IPR001005">
    <property type="entry name" value="SANT/Myb"/>
</dbReference>
<proteinExistence type="predicted"/>
<dbReference type="NCBIfam" id="TIGR01557">
    <property type="entry name" value="myb_SHAQKYF"/>
    <property type="match status" value="1"/>
</dbReference>
<evidence type="ECO:0000313" key="10">
    <source>
        <dbReference type="Proteomes" id="UP000639772"/>
    </source>
</evidence>
<keyword evidence="1" id="KW-0805">Transcription regulation</keyword>
<evidence type="ECO:0000313" key="9">
    <source>
        <dbReference type="Proteomes" id="UP000636800"/>
    </source>
</evidence>
<feature type="compositionally biased region" description="Basic and acidic residues" evidence="5">
    <location>
        <begin position="79"/>
        <end position="91"/>
    </location>
</feature>
<feature type="region of interest" description="Disordered" evidence="5">
    <location>
        <begin position="73"/>
        <end position="100"/>
    </location>
</feature>
<sequence length="248" mass="27457">MVSYGRNGMVRQYNRSKVPRLRWTPELHRCFLHAIENLGGQEKATPKLVLQKMDVKGISISHVKSHLQMFRSTRNGLSKQDEPAIEEKKQSCEGNDGGADEKNSSQFHLMLSCFPLVKRAGMEMQPFSTCFTRAVDSSQGVYGIVFNNCSFHDYMQRGDKALAYYMAEESQSVKGGMAINQHQTPTSTITCKSDEGDESSLSLSLSLKSNQWCCASSAIESSLANPPSDRNTPAHSLNLELSMSICGS</sequence>
<dbReference type="EMBL" id="JADCNM010000002">
    <property type="protein sequence ID" value="KAG0494147.1"/>
    <property type="molecule type" value="Genomic_DNA"/>
</dbReference>
<dbReference type="Pfam" id="PF00249">
    <property type="entry name" value="Myb_DNA-binding"/>
    <property type="match status" value="1"/>
</dbReference>
<dbReference type="PROSITE" id="PS51294">
    <property type="entry name" value="HTH_MYB"/>
    <property type="match status" value="1"/>
</dbReference>
<dbReference type="EMBL" id="JADCNL010000002">
    <property type="protein sequence ID" value="KAG0492053.1"/>
    <property type="molecule type" value="Genomic_DNA"/>
</dbReference>
<organism evidence="7 9">
    <name type="scientific">Vanilla planifolia</name>
    <name type="common">Vanilla</name>
    <dbReference type="NCBI Taxonomy" id="51239"/>
    <lineage>
        <taxon>Eukaryota</taxon>
        <taxon>Viridiplantae</taxon>
        <taxon>Streptophyta</taxon>
        <taxon>Embryophyta</taxon>
        <taxon>Tracheophyta</taxon>
        <taxon>Spermatophyta</taxon>
        <taxon>Magnoliopsida</taxon>
        <taxon>Liliopsida</taxon>
        <taxon>Asparagales</taxon>
        <taxon>Orchidaceae</taxon>
        <taxon>Vanilloideae</taxon>
        <taxon>Vanilleae</taxon>
        <taxon>Vanilla</taxon>
    </lineage>
</organism>
<dbReference type="GO" id="GO:0003700">
    <property type="term" value="F:DNA-binding transcription factor activity"/>
    <property type="evidence" value="ECO:0007669"/>
    <property type="project" value="InterPro"/>
</dbReference>
<evidence type="ECO:0000259" key="6">
    <source>
        <dbReference type="PROSITE" id="PS51294"/>
    </source>
</evidence>
<dbReference type="OrthoDB" id="551907at2759"/>
<evidence type="ECO:0000256" key="2">
    <source>
        <dbReference type="ARBA" id="ARBA00023125"/>
    </source>
</evidence>
<keyword evidence="3" id="KW-0804">Transcription</keyword>
<protein>
    <recommendedName>
        <fullName evidence="6">HTH myb-type domain-containing protein</fullName>
    </recommendedName>
</protein>
<dbReference type="Proteomes" id="UP000636800">
    <property type="component" value="Chromosome 2"/>
</dbReference>
<keyword evidence="9" id="KW-1185">Reference proteome</keyword>
<dbReference type="InterPro" id="IPR006447">
    <property type="entry name" value="Myb_dom_plants"/>
</dbReference>
<evidence type="ECO:0000313" key="8">
    <source>
        <dbReference type="EMBL" id="KAG0494147.1"/>
    </source>
</evidence>
<dbReference type="GO" id="GO:0003677">
    <property type="term" value="F:DNA binding"/>
    <property type="evidence" value="ECO:0007669"/>
    <property type="project" value="UniProtKB-KW"/>
</dbReference>
<dbReference type="InterPro" id="IPR046955">
    <property type="entry name" value="PHR1-like"/>
</dbReference>
<evidence type="ECO:0000313" key="7">
    <source>
        <dbReference type="EMBL" id="KAG0492053.1"/>
    </source>
</evidence>
<dbReference type="SUPFAM" id="SSF46689">
    <property type="entry name" value="Homeodomain-like"/>
    <property type="match status" value="1"/>
</dbReference>
<gene>
    <name evidence="8" type="ORF">HPP92_005141</name>
    <name evidence="7" type="ORF">HPP92_005451</name>
</gene>
<reference evidence="9 10" key="1">
    <citation type="journal article" date="2020" name="Nat. Food">
        <title>A phased Vanilla planifolia genome enables genetic improvement of flavour and production.</title>
        <authorList>
            <person name="Hasing T."/>
            <person name="Tang H."/>
            <person name="Brym M."/>
            <person name="Khazi F."/>
            <person name="Huang T."/>
            <person name="Chambers A.H."/>
        </authorList>
    </citation>
    <scope>NUCLEOTIDE SEQUENCE [LARGE SCALE GENOMIC DNA]</scope>
    <source>
        <tissue evidence="7">Leaf</tissue>
    </source>
</reference>